<organism evidence="1">
    <name type="scientific">marine metagenome</name>
    <dbReference type="NCBI Taxonomy" id="408172"/>
    <lineage>
        <taxon>unclassified sequences</taxon>
        <taxon>metagenomes</taxon>
        <taxon>ecological metagenomes</taxon>
    </lineage>
</organism>
<sequence>MLIVQFGIEEGDRVVCVKCSRLHYMEQRKPIHRNSQTIKTVTINYGGAKATRATLVLIEYQIKKIK</sequence>
<feature type="non-terminal residue" evidence="1">
    <location>
        <position position="66"/>
    </location>
</feature>
<dbReference type="AlphaFoldDB" id="A0A382H187"/>
<gene>
    <name evidence="1" type="ORF">METZ01_LOCUS233838</name>
</gene>
<evidence type="ECO:0000313" key="1">
    <source>
        <dbReference type="EMBL" id="SVB80984.1"/>
    </source>
</evidence>
<name>A0A382H187_9ZZZZ</name>
<protein>
    <submittedName>
        <fullName evidence="1">Uncharacterized protein</fullName>
    </submittedName>
</protein>
<dbReference type="EMBL" id="UINC01058567">
    <property type="protein sequence ID" value="SVB80984.1"/>
    <property type="molecule type" value="Genomic_DNA"/>
</dbReference>
<reference evidence="1" key="1">
    <citation type="submission" date="2018-05" db="EMBL/GenBank/DDBJ databases">
        <authorList>
            <person name="Lanie J.A."/>
            <person name="Ng W.-L."/>
            <person name="Kazmierczak K.M."/>
            <person name="Andrzejewski T.M."/>
            <person name="Davidsen T.M."/>
            <person name="Wayne K.J."/>
            <person name="Tettelin H."/>
            <person name="Glass J.I."/>
            <person name="Rusch D."/>
            <person name="Podicherti R."/>
            <person name="Tsui H.-C.T."/>
            <person name="Winkler M.E."/>
        </authorList>
    </citation>
    <scope>NUCLEOTIDE SEQUENCE</scope>
</reference>
<accession>A0A382H187</accession>
<proteinExistence type="predicted"/>